<organism evidence="1 2">
    <name type="scientific">Cymbomonas tetramitiformis</name>
    <dbReference type="NCBI Taxonomy" id="36881"/>
    <lineage>
        <taxon>Eukaryota</taxon>
        <taxon>Viridiplantae</taxon>
        <taxon>Chlorophyta</taxon>
        <taxon>Pyramimonadophyceae</taxon>
        <taxon>Pyramimonadales</taxon>
        <taxon>Pyramimonadaceae</taxon>
        <taxon>Cymbomonas</taxon>
    </lineage>
</organism>
<dbReference type="Proteomes" id="UP001190700">
    <property type="component" value="Unassembled WGS sequence"/>
</dbReference>
<reference evidence="1 2" key="1">
    <citation type="journal article" date="2015" name="Genome Biol. Evol.">
        <title>Comparative Genomics of a Bacterivorous Green Alga Reveals Evolutionary Causalities and Consequences of Phago-Mixotrophic Mode of Nutrition.</title>
        <authorList>
            <person name="Burns J.A."/>
            <person name="Paasch A."/>
            <person name="Narechania A."/>
            <person name="Kim E."/>
        </authorList>
    </citation>
    <scope>NUCLEOTIDE SEQUENCE [LARGE SCALE GENOMIC DNA]</scope>
    <source>
        <strain evidence="1 2">PLY_AMNH</strain>
    </source>
</reference>
<evidence type="ECO:0000313" key="1">
    <source>
        <dbReference type="EMBL" id="KAK3272489.1"/>
    </source>
</evidence>
<gene>
    <name evidence="1" type="ORF">CYMTET_19219</name>
</gene>
<name>A0AAE0G6H8_9CHLO</name>
<dbReference type="AlphaFoldDB" id="A0AAE0G6H8"/>
<keyword evidence="2" id="KW-1185">Reference proteome</keyword>
<evidence type="ECO:0000313" key="2">
    <source>
        <dbReference type="Proteomes" id="UP001190700"/>
    </source>
</evidence>
<sequence>MAGLIAHTSLNIPAALGRHPCATLRALQEGPPRHGPGARTQNIRGGVGADNLFEGGSAEAWIGPRCLMALAHGWRHHKAPLRAVRGSEAVRWQIDAANAVVRVVPEAQSSGAVGGVAVRAGPRRVGSSTNMPCLCAGLMGVGAENGQHAA</sequence>
<protein>
    <submittedName>
        <fullName evidence="1">Uncharacterized protein</fullName>
    </submittedName>
</protein>
<dbReference type="EMBL" id="LGRX02008946">
    <property type="protein sequence ID" value="KAK3272489.1"/>
    <property type="molecule type" value="Genomic_DNA"/>
</dbReference>
<accession>A0AAE0G6H8</accession>
<proteinExistence type="predicted"/>
<comment type="caution">
    <text evidence="1">The sequence shown here is derived from an EMBL/GenBank/DDBJ whole genome shotgun (WGS) entry which is preliminary data.</text>
</comment>